<dbReference type="EMBL" id="OC318952">
    <property type="protein sequence ID" value="CAD7403776.1"/>
    <property type="molecule type" value="Genomic_DNA"/>
</dbReference>
<feature type="compositionally biased region" description="Basic and acidic residues" evidence="1">
    <location>
        <begin position="143"/>
        <end position="152"/>
    </location>
</feature>
<dbReference type="InterPro" id="IPR029195">
    <property type="entry name" value="HCFC1R1"/>
</dbReference>
<feature type="compositionally biased region" description="Low complexity" evidence="1">
    <location>
        <begin position="164"/>
        <end position="177"/>
    </location>
</feature>
<evidence type="ECO:0000256" key="1">
    <source>
        <dbReference type="SAM" id="MobiDB-lite"/>
    </source>
</evidence>
<name>A0A7R9CWI6_TIMCR</name>
<dbReference type="AlphaFoldDB" id="A0A7R9CWI6"/>
<feature type="compositionally biased region" description="Polar residues" evidence="1">
    <location>
        <begin position="153"/>
        <end position="163"/>
    </location>
</feature>
<organism evidence="2">
    <name type="scientific">Timema cristinae</name>
    <name type="common">Walking stick</name>
    <dbReference type="NCBI Taxonomy" id="61476"/>
    <lineage>
        <taxon>Eukaryota</taxon>
        <taxon>Metazoa</taxon>
        <taxon>Ecdysozoa</taxon>
        <taxon>Arthropoda</taxon>
        <taxon>Hexapoda</taxon>
        <taxon>Insecta</taxon>
        <taxon>Pterygota</taxon>
        <taxon>Neoptera</taxon>
        <taxon>Polyneoptera</taxon>
        <taxon>Phasmatodea</taxon>
        <taxon>Timematodea</taxon>
        <taxon>Timematoidea</taxon>
        <taxon>Timematidae</taxon>
        <taxon>Timema</taxon>
    </lineage>
</organism>
<feature type="region of interest" description="Disordered" evidence="1">
    <location>
        <begin position="1"/>
        <end position="26"/>
    </location>
</feature>
<dbReference type="PANTHER" id="PTHR16246">
    <property type="entry name" value="HOST CELL FACTOR C1 REGULATOR 1"/>
    <property type="match status" value="1"/>
</dbReference>
<sequence length="311" mass="35161">MGESCSSSEMDLDPTGPSSCGEGNETTEWFQSIPSQMPWSIPFGFQPNLVTFSNEGINAASLHCKRKHDTDDEVYHNDRTSFSSQAKPKSLSIPEVANGSVVYLQLELFDDSQVNMLEQGIQHKLLITEEKMAARLSEIHITNDDKKKDNSEKLTPSQEFWKNQNSQQVSQLSPQSQEKNDKKKNIILSEEIKKFQNDPILPSKIFQNRDSSSMAVVLWKPPGGIIDEILSRAGIQKRESTSGCDDVAEDTDSADHDNHDNRSERYSLTYSPSHSLVDNNNSNVVDLNSLMRQRKKETTDDDYKHDLWSCE</sequence>
<gene>
    <name evidence="2" type="ORF">TCEB3V08_LOCUS7157</name>
</gene>
<feature type="region of interest" description="Disordered" evidence="1">
    <location>
        <begin position="143"/>
        <end position="182"/>
    </location>
</feature>
<proteinExistence type="predicted"/>
<reference evidence="2" key="1">
    <citation type="submission" date="2020-11" db="EMBL/GenBank/DDBJ databases">
        <authorList>
            <person name="Tran Van P."/>
        </authorList>
    </citation>
    <scope>NUCLEOTIDE SEQUENCE</scope>
</reference>
<dbReference type="PANTHER" id="PTHR16246:SF2">
    <property type="entry name" value="HOST CELL FACTOR C1 REGULATOR 1"/>
    <property type="match status" value="1"/>
</dbReference>
<evidence type="ECO:0000313" key="2">
    <source>
        <dbReference type="EMBL" id="CAD7403776.1"/>
    </source>
</evidence>
<feature type="compositionally biased region" description="Basic and acidic residues" evidence="1">
    <location>
        <begin position="253"/>
        <end position="265"/>
    </location>
</feature>
<accession>A0A7R9CWI6</accession>
<feature type="region of interest" description="Disordered" evidence="1">
    <location>
        <begin position="236"/>
        <end position="281"/>
    </location>
</feature>
<protein>
    <submittedName>
        <fullName evidence="2">Uncharacterized protein</fullName>
    </submittedName>
</protein>